<dbReference type="Proteomes" id="UP000279972">
    <property type="component" value="Chromosome"/>
</dbReference>
<evidence type="ECO:0000256" key="1">
    <source>
        <dbReference type="ARBA" id="ARBA00022729"/>
    </source>
</evidence>
<dbReference type="InterPro" id="IPR015943">
    <property type="entry name" value="WD40/YVTN_repeat-like_dom_sf"/>
</dbReference>
<name>A0A3G6RRA4_CHRLC</name>
<dbReference type="AlphaFoldDB" id="A0A3G6RRA4"/>
<evidence type="ECO:0000313" key="4">
    <source>
        <dbReference type="EMBL" id="AZA80767.1"/>
    </source>
</evidence>
<feature type="signal peptide" evidence="2">
    <location>
        <begin position="1"/>
        <end position="20"/>
    </location>
</feature>
<evidence type="ECO:0000313" key="5">
    <source>
        <dbReference type="EMBL" id="PNW13512.1"/>
    </source>
</evidence>
<organism evidence="5 6">
    <name type="scientific">Chryseobacterium lactis</name>
    <dbReference type="NCBI Taxonomy" id="1241981"/>
    <lineage>
        <taxon>Bacteria</taxon>
        <taxon>Pseudomonadati</taxon>
        <taxon>Bacteroidota</taxon>
        <taxon>Flavobacteriia</taxon>
        <taxon>Flavobacteriales</taxon>
        <taxon>Weeksellaceae</taxon>
        <taxon>Chryseobacterium group</taxon>
        <taxon>Chryseobacterium</taxon>
    </lineage>
</organism>
<keyword evidence="7" id="KW-1185">Reference proteome</keyword>
<dbReference type="EMBL" id="PPEH01000004">
    <property type="protein sequence ID" value="PNW13512.1"/>
    <property type="molecule type" value="Genomic_DNA"/>
</dbReference>
<evidence type="ECO:0000259" key="3">
    <source>
        <dbReference type="Pfam" id="PF18962"/>
    </source>
</evidence>
<evidence type="ECO:0000256" key="2">
    <source>
        <dbReference type="SAM" id="SignalP"/>
    </source>
</evidence>
<reference evidence="4 7" key="2">
    <citation type="submission" date="2018-11" db="EMBL/GenBank/DDBJ databases">
        <title>Proposal to divide the Flavobacteriaceae and reorganize its genera based on Amino Acid Identity values calculated from whole genome sequences.</title>
        <authorList>
            <person name="Nicholson A.C."/>
            <person name="Gulvik C.A."/>
            <person name="Whitney A.M."/>
            <person name="Humrighouse B.W."/>
            <person name="Bell M."/>
            <person name="Holmes B."/>
            <person name="Steigerwalt A.G."/>
            <person name="Villarma A."/>
            <person name="Sheth M."/>
            <person name="Batra D."/>
            <person name="Pryor J."/>
            <person name="Bernardet J.-F."/>
            <person name="Hugo C."/>
            <person name="Kampfer P."/>
            <person name="Newman J."/>
            <person name="McQuiston J.R."/>
        </authorList>
    </citation>
    <scope>NUCLEOTIDE SEQUENCE [LARGE SCALE GENOMIC DNA]</scope>
    <source>
        <strain evidence="4 7">KC_1864</strain>
    </source>
</reference>
<feature type="chain" id="PRO_5044594038" evidence="2">
    <location>
        <begin position="21"/>
        <end position="479"/>
    </location>
</feature>
<reference evidence="5 6" key="1">
    <citation type="submission" date="2018-01" db="EMBL/GenBank/DDBJ databases">
        <title>Draft genome sequences of Chryseobacterium lactis NCTC11390, Chryseobacterium oncorhynchi 701B-08, and Chryseobacterium viscerum 687B-08.</title>
        <authorList>
            <person name="Jeong J.-J."/>
            <person name="Lee Y.J."/>
            <person name="Park B."/>
            <person name="Choi I.-G."/>
            <person name="Kim K.D."/>
        </authorList>
    </citation>
    <scope>NUCLEOTIDE SEQUENCE [LARGE SCALE GENOMIC DNA]</scope>
    <source>
        <strain evidence="5 6">NCTC11390</strain>
    </source>
</reference>
<dbReference type="Pfam" id="PF18962">
    <property type="entry name" value="Por_Secre_tail"/>
    <property type="match status" value="1"/>
</dbReference>
<gene>
    <name evidence="5" type="ORF">C1637_11910</name>
    <name evidence="4" type="ORF">EG342_02030</name>
</gene>
<dbReference type="NCBIfam" id="TIGR04183">
    <property type="entry name" value="Por_Secre_tail"/>
    <property type="match status" value="1"/>
</dbReference>
<dbReference type="Gene3D" id="2.130.10.10">
    <property type="entry name" value="YVTN repeat-like/Quinoprotein amine dehydrogenase"/>
    <property type="match status" value="2"/>
</dbReference>
<protein>
    <submittedName>
        <fullName evidence="4">T9SS C-terminal target domain-containing protein</fullName>
    </submittedName>
</protein>
<keyword evidence="1 2" id="KW-0732">Signal</keyword>
<accession>A0A3G6RRA4</accession>
<dbReference type="Gene3D" id="2.60.40.10">
    <property type="entry name" value="Immunoglobulins"/>
    <property type="match status" value="1"/>
</dbReference>
<dbReference type="CDD" id="cd15482">
    <property type="entry name" value="Sialidase_non-viral"/>
    <property type="match status" value="1"/>
</dbReference>
<sequence>MNKKKLSFVFLFLNFCLVFSQWQNLNLNQNVLSAFKKGDVEIAGTATGIFYKNQNASNWIQASGIANKAISFTSYNNIIYTSSYEKLYTSGDNGMNWSPLNTSYTLADLTAVAVEDNNNLMVGVRGWGIRFSANGGNQWWGSSSSWQSNVTSIIKLKDGYFFSTRFGGHLQRSTDLGHQWYSPQGNGIKIGLSTSYQDINTLAALNDSILVAGTNNDNMWSDGDGVYFSNDNGENFTKRVNGLTNKKINSISTTGNLIFAGTSGGGVFYSNNEGNTWTSLNTGLTNLDITKLYTNESFLYACTPTGIFKIDICNLLQGSSKIFSPTNITSGNSKLLKANLGGKNYTWYKNNQIISGANSNIYTATESGQYKVVINYSDSCADTTNAINIAFQNLATAESKYSNKSVKVYPNPAQNFIKIQMSELQDFEYKIFDFSGKLIITGQAKSDDQINIQSLTTGNYIIKMKDKNKQEQSIKFVKK</sequence>
<evidence type="ECO:0000313" key="6">
    <source>
        <dbReference type="Proteomes" id="UP000236262"/>
    </source>
</evidence>
<dbReference type="InterPro" id="IPR013783">
    <property type="entry name" value="Ig-like_fold"/>
</dbReference>
<dbReference type="InterPro" id="IPR026444">
    <property type="entry name" value="Secre_tail"/>
</dbReference>
<dbReference type="OrthoDB" id="9805017at2"/>
<evidence type="ECO:0000313" key="7">
    <source>
        <dbReference type="Proteomes" id="UP000279972"/>
    </source>
</evidence>
<feature type="domain" description="Secretion system C-terminal sorting" evidence="3">
    <location>
        <begin position="408"/>
        <end position="472"/>
    </location>
</feature>
<dbReference type="RefSeq" id="WP_103291943.1">
    <property type="nucleotide sequence ID" value="NZ_CP033924.1"/>
</dbReference>
<proteinExistence type="predicted"/>
<dbReference type="SUPFAM" id="SSF110296">
    <property type="entry name" value="Oligoxyloglucan reducing end-specific cellobiohydrolase"/>
    <property type="match status" value="2"/>
</dbReference>
<dbReference type="KEGG" id="clac:EG342_02030"/>
<dbReference type="Proteomes" id="UP000236262">
    <property type="component" value="Unassembled WGS sequence"/>
</dbReference>
<dbReference type="EMBL" id="CP033924">
    <property type="protein sequence ID" value="AZA80767.1"/>
    <property type="molecule type" value="Genomic_DNA"/>
</dbReference>